<proteinExistence type="predicted"/>
<evidence type="ECO:0000313" key="2">
    <source>
        <dbReference type="Proteomes" id="UP000807115"/>
    </source>
</evidence>
<gene>
    <name evidence="1" type="ORF">BDA96_01G479100</name>
</gene>
<reference evidence="1" key="1">
    <citation type="journal article" date="2019" name="BMC Genomics">
        <title>A new reference genome for Sorghum bicolor reveals high levels of sequence similarity between sweet and grain genotypes: implications for the genetics of sugar metabolism.</title>
        <authorList>
            <person name="Cooper E.A."/>
            <person name="Brenton Z.W."/>
            <person name="Flinn B.S."/>
            <person name="Jenkins J."/>
            <person name="Shu S."/>
            <person name="Flowers D."/>
            <person name="Luo F."/>
            <person name="Wang Y."/>
            <person name="Xia P."/>
            <person name="Barry K."/>
            <person name="Daum C."/>
            <person name="Lipzen A."/>
            <person name="Yoshinaga Y."/>
            <person name="Schmutz J."/>
            <person name="Saski C."/>
            <person name="Vermerris W."/>
            <person name="Kresovich S."/>
        </authorList>
    </citation>
    <scope>NUCLEOTIDE SEQUENCE</scope>
</reference>
<sequence length="133" mass="15855">MADQIWLQRDSEVLPLCKCWLHWHVGEETTKNAWDLVTSGPFVQQAIPTIIFCVTDLRPVQQKKIVFFSIITNHYEHKLNFSKMHRSFGGILQISFVIELQCFVHTLHQNVHYRSLYIFSVRMYFSIQYDSKY</sequence>
<organism evidence="1 2">
    <name type="scientific">Sorghum bicolor</name>
    <name type="common">Sorghum</name>
    <name type="synonym">Sorghum vulgare</name>
    <dbReference type="NCBI Taxonomy" id="4558"/>
    <lineage>
        <taxon>Eukaryota</taxon>
        <taxon>Viridiplantae</taxon>
        <taxon>Streptophyta</taxon>
        <taxon>Embryophyta</taxon>
        <taxon>Tracheophyta</taxon>
        <taxon>Spermatophyta</taxon>
        <taxon>Magnoliopsida</taxon>
        <taxon>Liliopsida</taxon>
        <taxon>Poales</taxon>
        <taxon>Poaceae</taxon>
        <taxon>PACMAD clade</taxon>
        <taxon>Panicoideae</taxon>
        <taxon>Andropogonodae</taxon>
        <taxon>Andropogoneae</taxon>
        <taxon>Sorghinae</taxon>
        <taxon>Sorghum</taxon>
    </lineage>
</organism>
<dbReference type="AlphaFoldDB" id="A0A921S5M5"/>
<accession>A0A921S5M5</accession>
<evidence type="ECO:0000313" key="1">
    <source>
        <dbReference type="EMBL" id="KAG0552093.1"/>
    </source>
</evidence>
<name>A0A921S5M5_SORBI</name>
<dbReference type="EMBL" id="CM027680">
    <property type="protein sequence ID" value="KAG0552093.1"/>
    <property type="molecule type" value="Genomic_DNA"/>
</dbReference>
<protein>
    <submittedName>
        <fullName evidence="1">Uncharacterized protein</fullName>
    </submittedName>
</protein>
<dbReference type="Proteomes" id="UP000807115">
    <property type="component" value="Chromosome 1"/>
</dbReference>
<reference evidence="1" key="2">
    <citation type="submission" date="2020-10" db="EMBL/GenBank/DDBJ databases">
        <authorList>
            <person name="Cooper E.A."/>
            <person name="Brenton Z.W."/>
            <person name="Flinn B.S."/>
            <person name="Jenkins J."/>
            <person name="Shu S."/>
            <person name="Flowers D."/>
            <person name="Luo F."/>
            <person name="Wang Y."/>
            <person name="Xia P."/>
            <person name="Barry K."/>
            <person name="Daum C."/>
            <person name="Lipzen A."/>
            <person name="Yoshinaga Y."/>
            <person name="Schmutz J."/>
            <person name="Saski C."/>
            <person name="Vermerris W."/>
            <person name="Kresovich S."/>
        </authorList>
    </citation>
    <scope>NUCLEOTIDE SEQUENCE</scope>
</reference>
<comment type="caution">
    <text evidence="1">The sequence shown here is derived from an EMBL/GenBank/DDBJ whole genome shotgun (WGS) entry which is preliminary data.</text>
</comment>